<dbReference type="Gene3D" id="3.40.50.300">
    <property type="entry name" value="P-loop containing nucleotide triphosphate hydrolases"/>
    <property type="match status" value="1"/>
</dbReference>
<keyword evidence="8" id="KW-0067">ATP-binding</keyword>
<reference evidence="11 12" key="1">
    <citation type="submission" date="2014-07" db="EMBL/GenBank/DDBJ databases">
        <authorList>
            <person name="McCorrison J."/>
            <person name="Sanka R."/>
            <person name="Torralba M."/>
            <person name="Gillis M."/>
            <person name="Haft D.H."/>
            <person name="Methe B."/>
            <person name="Sutton G."/>
            <person name="Nelson K.E."/>
        </authorList>
    </citation>
    <scope>NUCLEOTIDE SEQUENCE [LARGE SCALE GENOMIC DNA]</scope>
    <source>
        <strain evidence="11 12">S7-1-13</strain>
    </source>
</reference>
<dbReference type="SUPFAM" id="SSF52540">
    <property type="entry name" value="P-loop containing nucleoside triphosphate hydrolases"/>
    <property type="match status" value="1"/>
</dbReference>
<evidence type="ECO:0000256" key="1">
    <source>
        <dbReference type="ARBA" id="ARBA00004496"/>
    </source>
</evidence>
<dbReference type="GO" id="GO:0046872">
    <property type="term" value="F:metal ion binding"/>
    <property type="evidence" value="ECO:0007669"/>
    <property type="project" value="UniProtKB-KW"/>
</dbReference>
<dbReference type="InterPro" id="IPR027417">
    <property type="entry name" value="P-loop_NTPase"/>
</dbReference>
<evidence type="ECO:0000256" key="3">
    <source>
        <dbReference type="ARBA" id="ARBA00019010"/>
    </source>
</evidence>
<evidence type="ECO:0000256" key="6">
    <source>
        <dbReference type="ARBA" id="ARBA00022723"/>
    </source>
</evidence>
<proteinExistence type="inferred from homology"/>
<dbReference type="Proteomes" id="UP000029579">
    <property type="component" value="Unassembled WGS sequence"/>
</dbReference>
<sequence>MVIENLNDLEKFAYSLAPLLKEGDVINLIGDMGAGKTTLVNSLARFFNIYDSSSPTFAIVNIYDGDIRIYHLDLYRFESPDDLLDIDFETYFYPESAITFLEWAENGEGYLPDDMINIRIDKLGPSTREITILNDTERAKEINDLLGN</sequence>
<comment type="caution">
    <text evidence="11">The sequence shown here is derived from an EMBL/GenBank/DDBJ whole genome shotgun (WGS) entry which is preliminary data.</text>
</comment>
<dbReference type="GO" id="GO:0016787">
    <property type="term" value="F:hydrolase activity"/>
    <property type="evidence" value="ECO:0007669"/>
    <property type="project" value="UniProtKB-KW"/>
</dbReference>
<name>A0A095ZA17_9FIRM</name>
<dbReference type="AlphaFoldDB" id="A0A095ZA17"/>
<evidence type="ECO:0000313" key="11">
    <source>
        <dbReference type="EMBL" id="KGF05274.1"/>
    </source>
</evidence>
<evidence type="ECO:0000256" key="7">
    <source>
        <dbReference type="ARBA" id="ARBA00022741"/>
    </source>
</evidence>
<evidence type="ECO:0000313" key="12">
    <source>
        <dbReference type="Proteomes" id="UP000029579"/>
    </source>
</evidence>
<dbReference type="EMBL" id="JRMW01000018">
    <property type="protein sequence ID" value="KGF05274.1"/>
    <property type="molecule type" value="Genomic_DNA"/>
</dbReference>
<evidence type="ECO:0000256" key="10">
    <source>
        <dbReference type="ARBA" id="ARBA00032441"/>
    </source>
</evidence>
<dbReference type="GO" id="GO:0005737">
    <property type="term" value="C:cytoplasm"/>
    <property type="evidence" value="ECO:0007669"/>
    <property type="project" value="UniProtKB-SubCell"/>
</dbReference>
<evidence type="ECO:0000256" key="2">
    <source>
        <dbReference type="ARBA" id="ARBA00007599"/>
    </source>
</evidence>
<keyword evidence="5" id="KW-0819">tRNA processing</keyword>
<dbReference type="GO" id="GO:0005524">
    <property type="term" value="F:ATP binding"/>
    <property type="evidence" value="ECO:0007669"/>
    <property type="project" value="UniProtKB-KW"/>
</dbReference>
<dbReference type="PANTHER" id="PTHR33540">
    <property type="entry name" value="TRNA THREONYLCARBAMOYLADENOSINE BIOSYNTHESIS PROTEIN TSAE"/>
    <property type="match status" value="1"/>
</dbReference>
<organism evidence="11 12">
    <name type="scientific">Anaerococcus lactolyticus S7-1-13</name>
    <dbReference type="NCBI Taxonomy" id="1284686"/>
    <lineage>
        <taxon>Bacteria</taxon>
        <taxon>Bacillati</taxon>
        <taxon>Bacillota</taxon>
        <taxon>Tissierellia</taxon>
        <taxon>Tissierellales</taxon>
        <taxon>Peptoniphilaceae</taxon>
        <taxon>Anaerococcus</taxon>
    </lineage>
</organism>
<dbReference type="RefSeq" id="WP_004829186.1">
    <property type="nucleotide sequence ID" value="NZ_JRMW01000018.1"/>
</dbReference>
<evidence type="ECO:0000256" key="9">
    <source>
        <dbReference type="ARBA" id="ARBA00022842"/>
    </source>
</evidence>
<keyword evidence="6" id="KW-0479">Metal-binding</keyword>
<dbReference type="GO" id="GO:0002949">
    <property type="term" value="P:tRNA threonylcarbamoyladenosine modification"/>
    <property type="evidence" value="ECO:0007669"/>
    <property type="project" value="InterPro"/>
</dbReference>
<dbReference type="Pfam" id="PF02367">
    <property type="entry name" value="TsaE"/>
    <property type="match status" value="1"/>
</dbReference>
<keyword evidence="4" id="KW-0963">Cytoplasm</keyword>
<keyword evidence="9" id="KW-0460">Magnesium</keyword>
<gene>
    <name evidence="11" type="ORF">HMPREF1630_01180</name>
</gene>
<accession>A0A095ZA17</accession>
<comment type="subcellular location">
    <subcellularLocation>
        <location evidence="1">Cytoplasm</location>
    </subcellularLocation>
</comment>
<dbReference type="NCBIfam" id="TIGR00150">
    <property type="entry name" value="T6A_YjeE"/>
    <property type="match status" value="1"/>
</dbReference>
<keyword evidence="11" id="KW-0378">Hydrolase</keyword>
<dbReference type="PANTHER" id="PTHR33540:SF2">
    <property type="entry name" value="TRNA THREONYLCARBAMOYLADENOSINE BIOSYNTHESIS PROTEIN TSAE"/>
    <property type="match status" value="1"/>
</dbReference>
<dbReference type="InterPro" id="IPR003442">
    <property type="entry name" value="T6A_TsaE"/>
</dbReference>
<dbReference type="eggNOG" id="COG0802">
    <property type="taxonomic scope" value="Bacteria"/>
</dbReference>
<dbReference type="OrthoDB" id="9815896at2"/>
<keyword evidence="7" id="KW-0547">Nucleotide-binding</keyword>
<protein>
    <recommendedName>
        <fullName evidence="3">tRNA threonylcarbamoyladenosine biosynthesis protein TsaE</fullName>
    </recommendedName>
    <alternativeName>
        <fullName evidence="10">t(6)A37 threonylcarbamoyladenosine biosynthesis protein TsaE</fullName>
    </alternativeName>
</protein>
<comment type="similarity">
    <text evidence="2">Belongs to the TsaE family.</text>
</comment>
<evidence type="ECO:0000256" key="8">
    <source>
        <dbReference type="ARBA" id="ARBA00022840"/>
    </source>
</evidence>
<evidence type="ECO:0000256" key="5">
    <source>
        <dbReference type="ARBA" id="ARBA00022694"/>
    </source>
</evidence>
<evidence type="ECO:0000256" key="4">
    <source>
        <dbReference type="ARBA" id="ARBA00022490"/>
    </source>
</evidence>